<feature type="region of interest" description="Disordered" evidence="1">
    <location>
        <begin position="44"/>
        <end position="158"/>
    </location>
</feature>
<feature type="compositionally biased region" description="Basic residues" evidence="1">
    <location>
        <begin position="58"/>
        <end position="77"/>
    </location>
</feature>
<proteinExistence type="predicted"/>
<feature type="non-terminal residue" evidence="2">
    <location>
        <position position="1"/>
    </location>
</feature>
<evidence type="ECO:0000313" key="2">
    <source>
        <dbReference type="EMBL" id="CRZ12516.1"/>
    </source>
</evidence>
<protein>
    <submittedName>
        <fullName evidence="2">Uncharacterized protein</fullName>
    </submittedName>
</protein>
<accession>A0A0H5RFL1</accession>
<evidence type="ECO:0000256" key="1">
    <source>
        <dbReference type="SAM" id="MobiDB-lite"/>
    </source>
</evidence>
<feature type="compositionally biased region" description="Low complexity" evidence="1">
    <location>
        <begin position="148"/>
        <end position="158"/>
    </location>
</feature>
<feature type="compositionally biased region" description="Pro residues" evidence="1">
    <location>
        <begin position="135"/>
        <end position="147"/>
    </location>
</feature>
<dbReference type="AlphaFoldDB" id="A0A0H5RFL1"/>
<dbReference type="EMBL" id="HACM01012074">
    <property type="protein sequence ID" value="CRZ12516.1"/>
    <property type="molecule type" value="Transcribed_RNA"/>
</dbReference>
<reference evidence="2" key="1">
    <citation type="submission" date="2015-04" db="EMBL/GenBank/DDBJ databases">
        <title>The genome sequence of the plant pathogenic Rhizarian Plasmodiophora brassicae reveals insights in its biotrophic life cycle and the origin of chitin synthesis.</title>
        <authorList>
            <person name="Schwelm A."/>
            <person name="Fogelqvist J."/>
            <person name="Knaust A."/>
            <person name="Julke S."/>
            <person name="Lilja T."/>
            <person name="Dhandapani V."/>
            <person name="Bonilla-Rosso G."/>
            <person name="Karlsson M."/>
            <person name="Shevchenko A."/>
            <person name="Choi S.R."/>
            <person name="Kim H.G."/>
            <person name="Park J.Y."/>
            <person name="Lim Y.P."/>
            <person name="Ludwig-Muller J."/>
            <person name="Dixelius C."/>
        </authorList>
    </citation>
    <scope>NUCLEOTIDE SEQUENCE</scope>
    <source>
        <tissue evidence="2">Potato root galls</tissue>
    </source>
</reference>
<organism evidence="2">
    <name type="scientific">Spongospora subterranea</name>
    <dbReference type="NCBI Taxonomy" id="70186"/>
    <lineage>
        <taxon>Eukaryota</taxon>
        <taxon>Sar</taxon>
        <taxon>Rhizaria</taxon>
        <taxon>Endomyxa</taxon>
        <taxon>Phytomyxea</taxon>
        <taxon>Plasmodiophorida</taxon>
        <taxon>Plasmodiophoridae</taxon>
        <taxon>Spongospora</taxon>
    </lineage>
</organism>
<sequence>VPGRAPSPIYRRWRHRPILHVFRVAIDPSRPETAHAHMALGRLPVPDRPLPGDPGIHQRQRQPQQHRRYPVRRRMFRPGRDLRSSLRQTDRPPLHHRQQRCLGSSSAEIPVESVAFPKHRGATQRGQRTAGPLPAAEPDPARAPQPAGPVAAGEPAPSGLAKRQRLLPVAGHPSQPPDHDRRRALRDVLARSPLPAIAGGVRACDLFPRTAVVVPLPQPDVDSLLPGELGAHLD</sequence>
<name>A0A0H5RFL1_9EUKA</name>
<feature type="compositionally biased region" description="Basic and acidic residues" evidence="1">
    <location>
        <begin position="78"/>
        <end position="93"/>
    </location>
</feature>